<evidence type="ECO:0000313" key="10">
    <source>
        <dbReference type="Proteomes" id="UP000515123"/>
    </source>
</evidence>
<dbReference type="OrthoDB" id="524799at2759"/>
<evidence type="ECO:0000256" key="8">
    <source>
        <dbReference type="ARBA" id="ARBA00023239"/>
    </source>
</evidence>
<organism evidence="10 11">
    <name type="scientific">Ananas comosus</name>
    <name type="common">Pineapple</name>
    <name type="synonym">Ananas ananas</name>
    <dbReference type="NCBI Taxonomy" id="4615"/>
    <lineage>
        <taxon>Eukaryota</taxon>
        <taxon>Viridiplantae</taxon>
        <taxon>Streptophyta</taxon>
        <taxon>Embryophyta</taxon>
        <taxon>Tracheophyta</taxon>
        <taxon>Spermatophyta</taxon>
        <taxon>Magnoliopsida</taxon>
        <taxon>Liliopsida</taxon>
        <taxon>Poales</taxon>
        <taxon>Bromeliaceae</taxon>
        <taxon>Bromelioideae</taxon>
        <taxon>Ananas</taxon>
    </lineage>
</organism>
<dbReference type="InterPro" id="IPR001468">
    <property type="entry name" value="Indole-3-GlycerolPSynthase_CS"/>
</dbReference>
<evidence type="ECO:0000256" key="5">
    <source>
        <dbReference type="ARBA" id="ARBA00022793"/>
    </source>
</evidence>
<keyword evidence="10" id="KW-1185">Reference proteome</keyword>
<evidence type="ECO:0000256" key="1">
    <source>
        <dbReference type="ARBA" id="ARBA00001633"/>
    </source>
</evidence>
<dbReference type="GeneID" id="109718119"/>
<dbReference type="PROSITE" id="PS00614">
    <property type="entry name" value="IGPS"/>
    <property type="match status" value="1"/>
</dbReference>
<dbReference type="UniPathway" id="UPA00035">
    <property type="reaction ID" value="UER00043"/>
</dbReference>
<reference evidence="11" key="2">
    <citation type="submission" date="2025-08" db="UniProtKB">
        <authorList>
            <consortium name="RefSeq"/>
        </authorList>
    </citation>
    <scope>IDENTIFICATION</scope>
    <source>
        <tissue evidence="11">Leaf</tissue>
    </source>
</reference>
<keyword evidence="7" id="KW-0057">Aromatic amino acid biosynthesis</keyword>
<evidence type="ECO:0000259" key="9">
    <source>
        <dbReference type="Pfam" id="PF00218"/>
    </source>
</evidence>
<dbReference type="InterPro" id="IPR045186">
    <property type="entry name" value="Indole-3-glycerol_P_synth"/>
</dbReference>
<gene>
    <name evidence="11" type="primary">LOC109718119</name>
</gene>
<comment type="pathway">
    <text evidence="2">Amino-acid biosynthesis; L-tryptophan biosynthesis; L-tryptophan from chorismate: step 4/5.</text>
</comment>
<evidence type="ECO:0000256" key="7">
    <source>
        <dbReference type="ARBA" id="ARBA00023141"/>
    </source>
</evidence>
<dbReference type="Pfam" id="PF00218">
    <property type="entry name" value="IGPS"/>
    <property type="match status" value="1"/>
</dbReference>
<dbReference type="InterPro" id="IPR013798">
    <property type="entry name" value="Indole-3-glycerol_P_synth_dom"/>
</dbReference>
<dbReference type="InterPro" id="IPR011060">
    <property type="entry name" value="RibuloseP-bd_barrel"/>
</dbReference>
<evidence type="ECO:0000256" key="2">
    <source>
        <dbReference type="ARBA" id="ARBA00004696"/>
    </source>
</evidence>
<dbReference type="RefSeq" id="XP_020099729.1">
    <property type="nucleotide sequence ID" value="XM_020244140.1"/>
</dbReference>
<dbReference type="FunFam" id="3.20.20.70:FF:000146">
    <property type="entry name" value="Indole-3-glycerol phosphate synthase chloroplastic"/>
    <property type="match status" value="1"/>
</dbReference>
<reference evidence="10" key="1">
    <citation type="journal article" date="2015" name="Nat. Genet.">
        <title>The pineapple genome and the evolution of CAM photosynthesis.</title>
        <authorList>
            <person name="Ming R."/>
            <person name="VanBuren R."/>
            <person name="Wai C.M."/>
            <person name="Tang H."/>
            <person name="Schatz M.C."/>
            <person name="Bowers J.E."/>
            <person name="Lyons E."/>
            <person name="Wang M.L."/>
            <person name="Chen J."/>
            <person name="Biggers E."/>
            <person name="Zhang J."/>
            <person name="Huang L."/>
            <person name="Zhang L."/>
            <person name="Miao W."/>
            <person name="Zhang J."/>
            <person name="Ye Z."/>
            <person name="Miao C."/>
            <person name="Lin Z."/>
            <person name="Wang H."/>
            <person name="Zhou H."/>
            <person name="Yim W.C."/>
            <person name="Priest H.D."/>
            <person name="Zheng C."/>
            <person name="Woodhouse M."/>
            <person name="Edger P.P."/>
            <person name="Guyot R."/>
            <person name="Guo H.B."/>
            <person name="Guo H."/>
            <person name="Zheng G."/>
            <person name="Singh R."/>
            <person name="Sharma A."/>
            <person name="Min X."/>
            <person name="Zheng Y."/>
            <person name="Lee H."/>
            <person name="Gurtowski J."/>
            <person name="Sedlazeck F.J."/>
            <person name="Harkess A."/>
            <person name="McKain M.R."/>
            <person name="Liao Z."/>
            <person name="Fang J."/>
            <person name="Liu J."/>
            <person name="Zhang X."/>
            <person name="Zhang Q."/>
            <person name="Hu W."/>
            <person name="Qin Y."/>
            <person name="Wang K."/>
            <person name="Chen L.Y."/>
            <person name="Shirley N."/>
            <person name="Lin Y.R."/>
            <person name="Liu L.Y."/>
            <person name="Hernandez A.G."/>
            <person name="Wright C.L."/>
            <person name="Bulone V."/>
            <person name="Tuskan G.A."/>
            <person name="Heath K."/>
            <person name="Zee F."/>
            <person name="Moore P.H."/>
            <person name="Sunkar R."/>
            <person name="Leebens-Mack J.H."/>
            <person name="Mockler T."/>
            <person name="Bennetzen J.L."/>
            <person name="Freeling M."/>
            <person name="Sankoff D."/>
            <person name="Paterson A.H."/>
            <person name="Zhu X."/>
            <person name="Yang X."/>
            <person name="Smith J.A."/>
            <person name="Cushman J.C."/>
            <person name="Paull R.E."/>
            <person name="Yu Q."/>
        </authorList>
    </citation>
    <scope>NUCLEOTIDE SEQUENCE [LARGE SCALE GENOMIC DNA]</scope>
    <source>
        <strain evidence="10">cv. F153</strain>
    </source>
</reference>
<evidence type="ECO:0000256" key="6">
    <source>
        <dbReference type="ARBA" id="ARBA00022822"/>
    </source>
</evidence>
<dbReference type="GO" id="GO:0004640">
    <property type="term" value="F:phosphoribosylanthranilate isomerase activity"/>
    <property type="evidence" value="ECO:0007669"/>
    <property type="project" value="TreeGrafter"/>
</dbReference>
<dbReference type="Gene3D" id="3.20.20.70">
    <property type="entry name" value="Aldolase class I"/>
    <property type="match status" value="1"/>
</dbReference>
<keyword evidence="5" id="KW-0210">Decarboxylase</keyword>
<dbReference type="NCBIfam" id="NF001377">
    <property type="entry name" value="PRK00278.2-4"/>
    <property type="match status" value="1"/>
</dbReference>
<dbReference type="GO" id="GO:0000162">
    <property type="term" value="P:L-tryptophan biosynthetic process"/>
    <property type="evidence" value="ECO:0007669"/>
    <property type="project" value="UniProtKB-UniPathway"/>
</dbReference>
<dbReference type="PANTHER" id="PTHR22854">
    <property type="entry name" value="TRYPTOPHAN BIOSYNTHESIS PROTEIN"/>
    <property type="match status" value="1"/>
</dbReference>
<accession>A0A6P5FUU1</accession>
<dbReference type="AlphaFoldDB" id="A0A6P5FUU1"/>
<evidence type="ECO:0000256" key="4">
    <source>
        <dbReference type="ARBA" id="ARBA00022605"/>
    </source>
</evidence>
<evidence type="ECO:0000256" key="3">
    <source>
        <dbReference type="ARBA" id="ARBA00012362"/>
    </source>
</evidence>
<proteinExistence type="inferred from homology"/>
<dbReference type="GO" id="GO:0004425">
    <property type="term" value="F:indole-3-glycerol-phosphate synthase activity"/>
    <property type="evidence" value="ECO:0007669"/>
    <property type="project" value="UniProtKB-EC"/>
</dbReference>
<sequence length="394" mass="43348">MEGALVGSSPRVRVSTPSASSFAGCKGNLRFSRDRAGFVVGGGSRRSTPLRCERAEKDCSNERIVLSYKNDDIANSVEVKQWESGKSLNEIAANQGIRIRRSYRTNNSESLEGEHGSPRNILEKIIWDKEVEVLQLKERKPLTVLNQLIKEAPLVRDFVGALKASYERTGLPALIAEVKKASPSKGVLRENFDPVQIAQAYEKYGAACLSILTDEKYFQGSFENLEAVRKAGIKCPLLCKEFIIDSLQIYYARSKGADAILLIAGVLPDIDIKYMTMICRELGLAALVEVHNEREMDRVLGINGIQLIGINNRGLETFEVGISNTKKLLEGERGEIIRQRGIIVVGESGLFTPEDISYVQDAGVRAVLVGESLVKQCDPGRAISGLFVVQNSNT</sequence>
<keyword evidence="4" id="KW-0028">Amino-acid biosynthesis</keyword>
<evidence type="ECO:0000313" key="11">
    <source>
        <dbReference type="RefSeq" id="XP_020099729.1"/>
    </source>
</evidence>
<dbReference type="EC" id="4.1.1.48" evidence="3"/>
<dbReference type="CDD" id="cd00331">
    <property type="entry name" value="IGPS"/>
    <property type="match status" value="1"/>
</dbReference>
<dbReference type="NCBIfam" id="NF001372">
    <property type="entry name" value="PRK00278.1-4"/>
    <property type="match status" value="1"/>
</dbReference>
<name>A0A6P5FUU1_ANACO</name>
<dbReference type="Proteomes" id="UP000515123">
    <property type="component" value="Linkage group 12"/>
</dbReference>
<dbReference type="PANTHER" id="PTHR22854:SF2">
    <property type="entry name" value="INDOLE-3-GLYCEROL-PHOSPHATE SYNTHASE"/>
    <property type="match status" value="1"/>
</dbReference>
<dbReference type="HAMAP" id="MF_00134_B">
    <property type="entry name" value="IGPS_B"/>
    <property type="match status" value="1"/>
</dbReference>
<feature type="domain" description="Indole-3-glycerol phosphate synthase" evidence="9">
    <location>
        <begin position="122"/>
        <end position="384"/>
    </location>
</feature>
<protein>
    <recommendedName>
        <fullName evidence="3">indole-3-glycerol-phosphate synthase</fullName>
        <ecNumber evidence="3">4.1.1.48</ecNumber>
    </recommendedName>
</protein>
<comment type="catalytic activity">
    <reaction evidence="1">
        <text>1-(2-carboxyphenylamino)-1-deoxy-D-ribulose 5-phosphate + H(+) = (1S,2R)-1-C-(indol-3-yl)glycerol 3-phosphate + CO2 + H2O</text>
        <dbReference type="Rhea" id="RHEA:23476"/>
        <dbReference type="ChEBI" id="CHEBI:15377"/>
        <dbReference type="ChEBI" id="CHEBI:15378"/>
        <dbReference type="ChEBI" id="CHEBI:16526"/>
        <dbReference type="ChEBI" id="CHEBI:58613"/>
        <dbReference type="ChEBI" id="CHEBI:58866"/>
        <dbReference type="EC" id="4.1.1.48"/>
    </reaction>
</comment>
<dbReference type="SUPFAM" id="SSF51366">
    <property type="entry name" value="Ribulose-phoshate binding barrel"/>
    <property type="match status" value="1"/>
</dbReference>
<keyword evidence="8" id="KW-0456">Lyase</keyword>
<dbReference type="InterPro" id="IPR013785">
    <property type="entry name" value="Aldolase_TIM"/>
</dbReference>
<keyword evidence="6" id="KW-0822">Tryptophan biosynthesis</keyword>